<dbReference type="InterPro" id="IPR002156">
    <property type="entry name" value="RNaseH_domain"/>
</dbReference>
<dbReference type="AlphaFoldDB" id="A0A0A9VUI7"/>
<feature type="non-terminal residue" evidence="2">
    <location>
        <position position="252"/>
    </location>
</feature>
<dbReference type="GO" id="GO:0003676">
    <property type="term" value="F:nucleic acid binding"/>
    <property type="evidence" value="ECO:0007669"/>
    <property type="project" value="InterPro"/>
</dbReference>
<proteinExistence type="predicted"/>
<dbReference type="InterPro" id="IPR012337">
    <property type="entry name" value="RNaseH-like_sf"/>
</dbReference>
<gene>
    <name evidence="2" type="primary">rnhA_7</name>
    <name evidence="2" type="ORF">CM83_169</name>
</gene>
<dbReference type="Gene3D" id="3.30.420.10">
    <property type="entry name" value="Ribonuclease H-like superfamily/Ribonuclease H"/>
    <property type="match status" value="1"/>
</dbReference>
<dbReference type="PROSITE" id="PS50879">
    <property type="entry name" value="RNASE_H_1"/>
    <property type="match status" value="1"/>
</dbReference>
<protein>
    <submittedName>
        <fullName evidence="2">Ribonuclease H</fullName>
    </submittedName>
</protein>
<dbReference type="CDD" id="cd09276">
    <property type="entry name" value="Rnase_HI_RT_non_LTR"/>
    <property type="match status" value="1"/>
</dbReference>
<name>A0A0A9VUI7_LYGHE</name>
<feature type="domain" description="RNase H type-1" evidence="1">
    <location>
        <begin position="59"/>
        <end position="198"/>
    </location>
</feature>
<dbReference type="GO" id="GO:0004523">
    <property type="term" value="F:RNA-DNA hybrid ribonuclease activity"/>
    <property type="evidence" value="ECO:0007669"/>
    <property type="project" value="InterPro"/>
</dbReference>
<organism evidence="2">
    <name type="scientific">Lygus hesperus</name>
    <name type="common">Western plant bug</name>
    <dbReference type="NCBI Taxonomy" id="30085"/>
    <lineage>
        <taxon>Eukaryota</taxon>
        <taxon>Metazoa</taxon>
        <taxon>Ecdysozoa</taxon>
        <taxon>Arthropoda</taxon>
        <taxon>Hexapoda</taxon>
        <taxon>Insecta</taxon>
        <taxon>Pterygota</taxon>
        <taxon>Neoptera</taxon>
        <taxon>Paraneoptera</taxon>
        <taxon>Hemiptera</taxon>
        <taxon>Heteroptera</taxon>
        <taxon>Panheteroptera</taxon>
        <taxon>Cimicomorpha</taxon>
        <taxon>Miridae</taxon>
        <taxon>Mirini</taxon>
        <taxon>Lygus</taxon>
    </lineage>
</organism>
<reference evidence="2" key="2">
    <citation type="submission" date="2014-07" db="EMBL/GenBank/DDBJ databases">
        <authorList>
            <person name="Hull J."/>
        </authorList>
    </citation>
    <scope>NUCLEOTIDE SEQUENCE</scope>
</reference>
<dbReference type="EMBL" id="GBHO01043677">
    <property type="protein sequence ID" value="JAF99926.1"/>
    <property type="molecule type" value="Transcribed_RNA"/>
</dbReference>
<dbReference type="Pfam" id="PF00075">
    <property type="entry name" value="RNase_H"/>
    <property type="match status" value="1"/>
</dbReference>
<feature type="non-terminal residue" evidence="2">
    <location>
        <position position="1"/>
    </location>
</feature>
<dbReference type="SUPFAM" id="SSF53098">
    <property type="entry name" value="Ribonuclease H-like"/>
    <property type="match status" value="1"/>
</dbReference>
<accession>A0A0A9VUI7</accession>
<evidence type="ECO:0000313" key="2">
    <source>
        <dbReference type="EMBL" id="JAF99926.1"/>
    </source>
</evidence>
<reference evidence="2" key="1">
    <citation type="journal article" date="2014" name="PLoS ONE">
        <title>Transcriptome-Based Identification of ABC Transporters in the Western Tarnished Plant Bug Lygus hesperus.</title>
        <authorList>
            <person name="Hull J.J."/>
            <person name="Chaney K."/>
            <person name="Geib S.M."/>
            <person name="Fabrick J.A."/>
            <person name="Brent C.S."/>
            <person name="Walsh D."/>
            <person name="Lavine L.C."/>
        </authorList>
    </citation>
    <scope>NUCLEOTIDE SEQUENCE</scope>
</reference>
<evidence type="ECO:0000259" key="1">
    <source>
        <dbReference type="PROSITE" id="PS50879"/>
    </source>
</evidence>
<dbReference type="InterPro" id="IPR036397">
    <property type="entry name" value="RNaseH_sf"/>
</dbReference>
<sequence length="252" mass="28053">SFHACCVIAGVKPIELEVQELSKLYTLQNGDSVEKPLLPSDWTYLAVDVRAESAGQGDEEPFYSVFTDRSDLGGGKVGCAFVVHKRGIVQPIYHQKFRLASVCTINQAEVLALLEAMRWVHRQKLDVHSRRVILYTDSKVSLAMMADQRNHLAGVEEIRSLIGCLREAGWNILLEWTRAHVGTERNEEANRLAKEAAADSGIPEALVRTSKGRLKRMLSAESVDCWERVWQATNDGNYTRSVFPKGSIAGKG</sequence>